<dbReference type="KEGG" id="ckr:CKR_2003"/>
<dbReference type="UniPathway" id="UPA00538">
    <property type="reaction ID" value="UER00592"/>
</dbReference>
<dbReference type="InterPro" id="IPR045864">
    <property type="entry name" value="aa-tRNA-synth_II/BPL/LPL"/>
</dbReference>
<comment type="catalytic activity">
    <reaction evidence="5 6">
        <text>octanoyl-[ACP] + L-lysyl-[protein] = N(6)-octanoyl-L-lysyl-[protein] + holo-[ACP] + H(+)</text>
        <dbReference type="Rhea" id="RHEA:17665"/>
        <dbReference type="Rhea" id="RHEA-COMP:9636"/>
        <dbReference type="Rhea" id="RHEA-COMP:9685"/>
        <dbReference type="Rhea" id="RHEA-COMP:9752"/>
        <dbReference type="Rhea" id="RHEA-COMP:9928"/>
        <dbReference type="ChEBI" id="CHEBI:15378"/>
        <dbReference type="ChEBI" id="CHEBI:29969"/>
        <dbReference type="ChEBI" id="CHEBI:64479"/>
        <dbReference type="ChEBI" id="CHEBI:78463"/>
        <dbReference type="ChEBI" id="CHEBI:78809"/>
        <dbReference type="EC" id="2.3.1.181"/>
    </reaction>
</comment>
<comment type="function">
    <text evidence="4 5 6">Catalyzes the transfer of endogenously produced octanoic acid from octanoyl-acyl-carrier-protein onto the lipoyl domains of lipoate-dependent enzymes. Lipoyl-ACP can also act as a substrate although octanoyl-ACP is likely to be the physiological substrate.</text>
</comment>
<comment type="pathway">
    <text evidence="1 5 6">Protein modification; protein lipoylation via endogenous pathway; protein N(6)-(lipoyl)lysine from octanoyl-[acyl-carrier-protein]: step 1/2.</text>
</comment>
<dbReference type="GO" id="GO:0005737">
    <property type="term" value="C:cytoplasm"/>
    <property type="evidence" value="ECO:0007669"/>
    <property type="project" value="UniProtKB-SubCell"/>
</dbReference>
<comment type="similarity">
    <text evidence="5 6">Belongs to the LipB family.</text>
</comment>
<keyword evidence="3 5" id="KW-0012">Acyltransferase</keyword>
<evidence type="ECO:0000313" key="11">
    <source>
        <dbReference type="EMBL" id="BAH07054.1"/>
    </source>
</evidence>
<dbReference type="InterPro" id="IPR020605">
    <property type="entry name" value="Octanoyltransferase_CS"/>
</dbReference>
<name>B9E3H9_CLOK1</name>
<feature type="binding site" evidence="5 8">
    <location>
        <begin position="177"/>
        <end position="179"/>
    </location>
    <ligand>
        <name>substrate</name>
    </ligand>
</feature>
<evidence type="ECO:0000256" key="5">
    <source>
        <dbReference type="HAMAP-Rule" id="MF_00013"/>
    </source>
</evidence>
<dbReference type="CDD" id="cd16444">
    <property type="entry name" value="LipB"/>
    <property type="match status" value="1"/>
</dbReference>
<dbReference type="InterPro" id="IPR000544">
    <property type="entry name" value="Octanoyltransferase"/>
</dbReference>
<feature type="site" description="Lowers pKa of active site Cys" evidence="5 9">
    <location>
        <position position="161"/>
    </location>
</feature>
<protein>
    <recommendedName>
        <fullName evidence="5 6">Octanoyltransferase</fullName>
        <ecNumber evidence="5 6">2.3.1.181</ecNumber>
    </recommendedName>
    <alternativeName>
        <fullName evidence="5">Lipoate-protein ligase B</fullName>
    </alternativeName>
    <alternativeName>
        <fullName evidence="5">Lipoyl/octanoyl transferase</fullName>
    </alternativeName>
    <alternativeName>
        <fullName evidence="5">Octanoyl-[acyl-carrier-protein]-protein N-octanoyltransferase</fullName>
    </alternativeName>
</protein>
<organism evidence="11 12">
    <name type="scientific">Clostridium kluyveri (strain NBRC 12016)</name>
    <dbReference type="NCBI Taxonomy" id="583346"/>
    <lineage>
        <taxon>Bacteria</taxon>
        <taxon>Bacillati</taxon>
        <taxon>Bacillota</taxon>
        <taxon>Clostridia</taxon>
        <taxon>Eubacteriales</taxon>
        <taxon>Clostridiaceae</taxon>
        <taxon>Clostridium</taxon>
    </lineage>
</organism>
<reference evidence="12" key="1">
    <citation type="submission" date="2005-09" db="EMBL/GenBank/DDBJ databases">
        <title>Complete genome sequence of Clostridium kluyveri and comparative genomics of Clostridia species.</title>
        <authorList>
            <person name="Inui M."/>
            <person name="Nonaka H."/>
            <person name="Shinoda Y."/>
            <person name="Ikenaga Y."/>
            <person name="Abe M."/>
            <person name="Naito K."/>
            <person name="Vertes A.A."/>
            <person name="Yukawa H."/>
        </authorList>
    </citation>
    <scope>NUCLEOTIDE SEQUENCE [LARGE SCALE GENOMIC DNA]</scope>
    <source>
        <strain evidence="12">NBRC 12016</strain>
    </source>
</reference>
<dbReference type="EMBL" id="AP009049">
    <property type="protein sequence ID" value="BAH07054.1"/>
    <property type="molecule type" value="Genomic_DNA"/>
</dbReference>
<dbReference type="Pfam" id="PF21948">
    <property type="entry name" value="LplA-B_cat"/>
    <property type="match status" value="1"/>
</dbReference>
<evidence type="ECO:0000256" key="7">
    <source>
        <dbReference type="PIRSR" id="PIRSR016262-1"/>
    </source>
</evidence>
<evidence type="ECO:0000256" key="4">
    <source>
        <dbReference type="ARBA" id="ARBA00024732"/>
    </source>
</evidence>
<dbReference type="SUPFAM" id="SSF55681">
    <property type="entry name" value="Class II aaRS and biotin synthetases"/>
    <property type="match status" value="1"/>
</dbReference>
<feature type="binding site" evidence="5 8">
    <location>
        <begin position="97"/>
        <end position="104"/>
    </location>
    <ligand>
        <name>substrate</name>
    </ligand>
</feature>
<dbReference type="HAMAP" id="MF_00013">
    <property type="entry name" value="LipB"/>
    <property type="match status" value="1"/>
</dbReference>
<dbReference type="PROSITE" id="PS01313">
    <property type="entry name" value="LIPB"/>
    <property type="match status" value="1"/>
</dbReference>
<keyword evidence="5" id="KW-0963">Cytoplasm</keyword>
<evidence type="ECO:0000313" key="12">
    <source>
        <dbReference type="Proteomes" id="UP000007969"/>
    </source>
</evidence>
<comment type="miscellaneous">
    <text evidence="5">In the reaction, the free carboxyl group of octanoic acid is attached via an amide linkage to the epsilon-amino group of a specific lysine residue of lipoyl domains of lipoate-dependent enzymes.</text>
</comment>
<dbReference type="Proteomes" id="UP000007969">
    <property type="component" value="Chromosome"/>
</dbReference>
<evidence type="ECO:0000256" key="1">
    <source>
        <dbReference type="ARBA" id="ARBA00004821"/>
    </source>
</evidence>
<dbReference type="PANTHER" id="PTHR10993">
    <property type="entry name" value="OCTANOYLTRANSFERASE"/>
    <property type="match status" value="1"/>
</dbReference>
<evidence type="ECO:0000259" key="10">
    <source>
        <dbReference type="PROSITE" id="PS51733"/>
    </source>
</evidence>
<feature type="domain" description="BPL/LPL catalytic" evidence="10">
    <location>
        <begin position="52"/>
        <end position="233"/>
    </location>
</feature>
<feature type="active site" description="Acyl-thioester intermediate" evidence="5 7">
    <location>
        <position position="195"/>
    </location>
</feature>
<dbReference type="PIRSF" id="PIRSF016262">
    <property type="entry name" value="LPLase"/>
    <property type="match status" value="1"/>
</dbReference>
<proteinExistence type="inferred from homology"/>
<evidence type="ECO:0000256" key="9">
    <source>
        <dbReference type="PIRSR" id="PIRSR016262-3"/>
    </source>
</evidence>
<evidence type="ECO:0000256" key="3">
    <source>
        <dbReference type="ARBA" id="ARBA00023315"/>
    </source>
</evidence>
<dbReference type="GO" id="GO:0033819">
    <property type="term" value="F:lipoyl(octanoyl) transferase activity"/>
    <property type="evidence" value="ECO:0007669"/>
    <property type="project" value="UniProtKB-EC"/>
</dbReference>
<dbReference type="HOGENOM" id="CLU_035168_1_3_9"/>
<dbReference type="PROSITE" id="PS51733">
    <property type="entry name" value="BPL_LPL_CATALYTIC"/>
    <property type="match status" value="1"/>
</dbReference>
<dbReference type="GO" id="GO:0009249">
    <property type="term" value="P:protein lipoylation"/>
    <property type="evidence" value="ECO:0007669"/>
    <property type="project" value="InterPro"/>
</dbReference>
<evidence type="ECO:0000256" key="2">
    <source>
        <dbReference type="ARBA" id="ARBA00022679"/>
    </source>
</evidence>
<dbReference type="InterPro" id="IPR004143">
    <property type="entry name" value="BPL_LPL_catalytic"/>
</dbReference>
<evidence type="ECO:0000256" key="6">
    <source>
        <dbReference type="PIRNR" id="PIRNR016262"/>
    </source>
</evidence>
<keyword evidence="2 5" id="KW-0808">Transferase</keyword>
<evidence type="ECO:0000256" key="8">
    <source>
        <dbReference type="PIRSR" id="PIRSR016262-2"/>
    </source>
</evidence>
<feature type="binding site" evidence="5 8">
    <location>
        <begin position="164"/>
        <end position="166"/>
    </location>
    <ligand>
        <name>substrate</name>
    </ligand>
</feature>
<dbReference type="PANTHER" id="PTHR10993:SF7">
    <property type="entry name" value="LIPOYLTRANSFERASE 2, MITOCHONDRIAL-RELATED"/>
    <property type="match status" value="1"/>
</dbReference>
<dbReference type="Gene3D" id="3.30.930.10">
    <property type="entry name" value="Bira Bifunctional Protein, Domain 2"/>
    <property type="match status" value="1"/>
</dbReference>
<comment type="subcellular location">
    <subcellularLocation>
        <location evidence="5">Cytoplasm</location>
    </subcellularLocation>
</comment>
<dbReference type="AlphaFoldDB" id="B9E3H9"/>
<accession>B9E3H9</accession>
<dbReference type="EC" id="2.3.1.181" evidence="5 6"/>
<gene>
    <name evidence="5" type="primary">lipB</name>
    <name evidence="11" type="ordered locus">CKR_2003</name>
</gene>
<dbReference type="NCBIfam" id="TIGR00214">
    <property type="entry name" value="lipB"/>
    <property type="match status" value="1"/>
</dbReference>
<sequence length="253" mass="29116">MLVYDSKENLEDEFWKGLFKLRKCYVKEFHKLISYSEGIEIQQKAFDFVIRNNIDGILLLLQHKPVITIGKSGGKNNILASKYELDKYSIDLCHTSRGGNVTYHGPGQLVGYPILNLNNFQKDIHLYLRQLELILINTVREYGIKAGIKPKYTGVWVGDRKIAAIGVGIRKWITRHGFAINISVNKEHFKLIVPCGIKEFGVCSLEDFTANVDYNDVVQKIENNFKMIFETDLIKEETVDNLFERSNLNLRIT</sequence>